<dbReference type="CDD" id="cd05827">
    <property type="entry name" value="Sortase_C"/>
    <property type="match status" value="1"/>
</dbReference>
<dbReference type="Proteomes" id="UP000269974">
    <property type="component" value="Unassembled WGS sequence"/>
</dbReference>
<feature type="transmembrane region" description="Helical" evidence="4">
    <location>
        <begin position="73"/>
        <end position="93"/>
    </location>
</feature>
<evidence type="ECO:0000256" key="1">
    <source>
        <dbReference type="ARBA" id="ARBA00022801"/>
    </source>
</evidence>
<dbReference type="AlphaFoldDB" id="A0A7Z8YB18"/>
<dbReference type="EMBL" id="UYIO01000001">
    <property type="protein sequence ID" value="VDG76843.1"/>
    <property type="molecule type" value="Genomic_DNA"/>
</dbReference>
<evidence type="ECO:0000313" key="6">
    <source>
        <dbReference type="Proteomes" id="UP000269974"/>
    </source>
</evidence>
<dbReference type="NCBIfam" id="NF033745">
    <property type="entry name" value="class_C_sortase"/>
    <property type="match status" value="1"/>
</dbReference>
<gene>
    <name evidence="5" type="ORF">NCTC10327_01477</name>
</gene>
<name>A0A7Z8YB18_9ACTO</name>
<keyword evidence="1" id="KW-0378">Hydrolase</keyword>
<protein>
    <submittedName>
        <fullName evidence="5">Sortase</fullName>
    </submittedName>
</protein>
<dbReference type="InterPro" id="IPR042002">
    <property type="entry name" value="Sortase_C"/>
</dbReference>
<feature type="region of interest" description="Disordered" evidence="3">
    <location>
        <begin position="359"/>
        <end position="389"/>
    </location>
</feature>
<evidence type="ECO:0000256" key="2">
    <source>
        <dbReference type="PIRSR" id="PIRSR605754-1"/>
    </source>
</evidence>
<feature type="transmembrane region" description="Helical" evidence="4">
    <location>
        <begin position="328"/>
        <end position="349"/>
    </location>
</feature>
<keyword evidence="4" id="KW-1133">Transmembrane helix</keyword>
<accession>A0A7Z8YB18</accession>
<comment type="caution">
    <text evidence="5">The sequence shown here is derived from an EMBL/GenBank/DDBJ whole genome shotgun (WGS) entry which is preliminary data.</text>
</comment>
<feature type="region of interest" description="Disordered" evidence="3">
    <location>
        <begin position="1"/>
        <end position="51"/>
    </location>
</feature>
<reference evidence="5 6" key="1">
    <citation type="submission" date="2018-11" db="EMBL/GenBank/DDBJ databases">
        <authorList>
            <consortium name="Pathogen Informatics"/>
        </authorList>
    </citation>
    <scope>NUCLEOTIDE SEQUENCE [LARGE SCALE GENOMIC DNA]</scope>
    <source>
        <strain evidence="5 6">NCTC10327</strain>
    </source>
</reference>
<dbReference type="GO" id="GO:0016787">
    <property type="term" value="F:hydrolase activity"/>
    <property type="evidence" value="ECO:0007669"/>
    <property type="project" value="UniProtKB-KW"/>
</dbReference>
<keyword evidence="4" id="KW-0472">Membrane</keyword>
<dbReference type="SUPFAM" id="SSF63817">
    <property type="entry name" value="Sortase"/>
    <property type="match status" value="1"/>
</dbReference>
<evidence type="ECO:0000256" key="3">
    <source>
        <dbReference type="SAM" id="MobiDB-lite"/>
    </source>
</evidence>
<sequence length="389" mass="41193">MSDNPPAKIPETAPEPTSRPGTGGAESFTHPGPEANTPVASGVPAQSELPAQEKASKVAAVAPAHKSPSRLGAYLLPAVAAILALVGVTVFLYPQAAQWVNQYRQAKLVDAYNALAIAADPPANEQIARAEEYNQALRGGGMVDIAGHVPTLNETQANIKTPEEYGVLPYEEQLKVQSDGLMGRIKVPAADVDLPIYHGTSDATLLRGAGHLQGTALPVGGEGTRTVITAHRGLAEQAMFTHLDRVAKGDEFSIEVFDEVLVYRVVDIQVVEPEDVESIRADPNRDLATLITCTPLGINTQRIVVTGERVLPTPSDAVAGAPSDLPHFPWWIVWWLLAFVSCCVFYFYAAPRRKKNAKRKPAAHLSPASGTGRAVGTDRAGATGQAGGA</sequence>
<dbReference type="RefSeq" id="WP_185934180.1">
    <property type="nucleotide sequence ID" value="NZ_UYIO01000001.1"/>
</dbReference>
<dbReference type="InterPro" id="IPR005754">
    <property type="entry name" value="Sortase"/>
</dbReference>
<feature type="active site" description="Proton donor/acceptor" evidence="2">
    <location>
        <position position="231"/>
    </location>
</feature>
<keyword evidence="4" id="KW-0812">Transmembrane</keyword>
<dbReference type="Gene3D" id="2.40.260.10">
    <property type="entry name" value="Sortase"/>
    <property type="match status" value="1"/>
</dbReference>
<proteinExistence type="predicted"/>
<dbReference type="InterPro" id="IPR023365">
    <property type="entry name" value="Sortase_dom-sf"/>
</dbReference>
<evidence type="ECO:0000313" key="5">
    <source>
        <dbReference type="EMBL" id="VDG76843.1"/>
    </source>
</evidence>
<dbReference type="NCBIfam" id="TIGR01076">
    <property type="entry name" value="sortase_fam"/>
    <property type="match status" value="1"/>
</dbReference>
<evidence type="ECO:0000256" key="4">
    <source>
        <dbReference type="SAM" id="Phobius"/>
    </source>
</evidence>
<feature type="active site" description="Acyl-thioester intermediate" evidence="2">
    <location>
        <position position="293"/>
    </location>
</feature>
<organism evidence="5 6">
    <name type="scientific">Actinobaculum suis</name>
    <dbReference type="NCBI Taxonomy" id="1657"/>
    <lineage>
        <taxon>Bacteria</taxon>
        <taxon>Bacillati</taxon>
        <taxon>Actinomycetota</taxon>
        <taxon>Actinomycetes</taxon>
        <taxon>Actinomycetales</taxon>
        <taxon>Actinomycetaceae</taxon>
        <taxon>Actinobaculum</taxon>
    </lineage>
</organism>
<dbReference type="Pfam" id="PF04203">
    <property type="entry name" value="Sortase"/>
    <property type="match status" value="1"/>
</dbReference>